<dbReference type="PANTHER" id="PTHR10648:SF1">
    <property type="entry name" value="SERINE_THREONINE-PROTEIN PHOSPHATASE 4 REGULATORY SUBUNIT 1"/>
    <property type="match status" value="1"/>
</dbReference>
<feature type="compositionally biased region" description="Basic and acidic residues" evidence="3">
    <location>
        <begin position="463"/>
        <end position="472"/>
    </location>
</feature>
<dbReference type="OrthoDB" id="340346at2759"/>
<feature type="region of interest" description="Disordered" evidence="3">
    <location>
        <begin position="604"/>
        <end position="626"/>
    </location>
</feature>
<dbReference type="InterPro" id="IPR021133">
    <property type="entry name" value="HEAT_type_2"/>
</dbReference>
<feature type="region of interest" description="Disordered" evidence="3">
    <location>
        <begin position="1"/>
        <end position="24"/>
    </location>
</feature>
<feature type="repeat" description="HEAT" evidence="2">
    <location>
        <begin position="316"/>
        <end position="354"/>
    </location>
</feature>
<keyword evidence="1" id="KW-0677">Repeat</keyword>
<dbReference type="GO" id="GO:0019888">
    <property type="term" value="F:protein phosphatase regulator activity"/>
    <property type="evidence" value="ECO:0007669"/>
    <property type="project" value="TreeGrafter"/>
</dbReference>
<organism evidence="4 5">
    <name type="scientific">Hyalella azteca</name>
    <name type="common">Amphipod</name>
    <dbReference type="NCBI Taxonomy" id="294128"/>
    <lineage>
        <taxon>Eukaryota</taxon>
        <taxon>Metazoa</taxon>
        <taxon>Ecdysozoa</taxon>
        <taxon>Arthropoda</taxon>
        <taxon>Crustacea</taxon>
        <taxon>Multicrustacea</taxon>
        <taxon>Malacostraca</taxon>
        <taxon>Eumalacostraca</taxon>
        <taxon>Peracarida</taxon>
        <taxon>Amphipoda</taxon>
        <taxon>Senticaudata</taxon>
        <taxon>Talitrida</taxon>
        <taxon>Talitroidea</taxon>
        <taxon>Hyalellidae</taxon>
        <taxon>Hyalella</taxon>
    </lineage>
</organism>
<dbReference type="Proteomes" id="UP000694843">
    <property type="component" value="Unplaced"/>
</dbReference>
<evidence type="ECO:0000313" key="5">
    <source>
        <dbReference type="RefSeq" id="XP_018024323.1"/>
    </source>
</evidence>
<name>A0A8B7PDY9_HYAAZ</name>
<dbReference type="PROSITE" id="PS50077">
    <property type="entry name" value="HEAT_REPEAT"/>
    <property type="match status" value="3"/>
</dbReference>
<dbReference type="RefSeq" id="XP_018024323.1">
    <property type="nucleotide sequence ID" value="XM_018168834.2"/>
</dbReference>
<evidence type="ECO:0000256" key="1">
    <source>
        <dbReference type="ARBA" id="ARBA00022737"/>
    </source>
</evidence>
<feature type="repeat" description="HEAT" evidence="2">
    <location>
        <begin position="989"/>
        <end position="1015"/>
    </location>
</feature>
<dbReference type="PANTHER" id="PTHR10648">
    <property type="entry name" value="SERINE/THREONINE-PROTEIN PHOSPHATASE PP2A 65 KDA REGULATORY SUBUNIT"/>
    <property type="match status" value="1"/>
</dbReference>
<feature type="repeat" description="HEAT" evidence="2">
    <location>
        <begin position="394"/>
        <end position="432"/>
    </location>
</feature>
<accession>A0A8B7PDY9</accession>
<gene>
    <name evidence="5" type="primary">LOC108680077</name>
</gene>
<keyword evidence="4" id="KW-1185">Reference proteome</keyword>
<dbReference type="OMA" id="CYIHNDS"/>
<dbReference type="SUPFAM" id="SSF48371">
    <property type="entry name" value="ARM repeat"/>
    <property type="match status" value="1"/>
</dbReference>
<dbReference type="Gene3D" id="1.25.10.10">
    <property type="entry name" value="Leucine-rich Repeat Variant"/>
    <property type="match status" value="2"/>
</dbReference>
<feature type="region of interest" description="Disordered" evidence="3">
    <location>
        <begin position="447"/>
        <end position="498"/>
    </location>
</feature>
<dbReference type="GeneID" id="108680077"/>
<sequence>MEQDHEEKPSSADTSPVTTALSPLDVYEFDQELEYEEEDLQYKSSRAATTTATTTTTYSYRQDAQEAIFDDDDDNEEDASTSGFGSGACTSYDNLSGLGYSGASRDGDVDVGTLSGLILEPGASLMLDDDGFSDNVEDNEELDTVVERLMRRSDSINNKTREAVCAQLAVTLEEVRHCRQEVEGLLLLLRKLAFDLSQEVRDEAMEQVHLLGRVCRRYKQELGHVLPGHLLPLVVEHILNSAHQYRRTGHAALLLLLRDRLLQRQQLVDVCGLVCTLTSPQLDTGQTRSEEDRSDALALMCRMVSLLKKKYSVRYLLPCFLQLCSDSLSSIRRIAASNMGVFAEVAGTALTEQSLLPVFVSLCRDAAWEARRACTDSFHQMATVCLPATRRISLAPVFLDLLSDQSRWVRAAALQALGMFISTFGDADAISKRNAALGISHFQSDDDASSYVASDSSDEEELKDLLDEKDGAELSADETEPRDQSETETRHHKENHIDDCSTTNILSIPVLKRRSCEPLGFLSDSCRPPSSPLPAVNLLDQPFVTPSSLYLPPKELEEPSFNSFNYWRVPLPEVELPILHEEDSTSDLQNSSIIVNNASIDASEDESITSQHTIQEERSASQLERASAPTPFGEVMAAQEDLDSSGDSDDDTIIDLSSLSECLSIDEEKIDLRLKRRPQSQREYRENGPAINYDESVGRRIERHHSGSEVRNSWLLADLSGSAESSSSFFDSSRKVQSQDIIPHGLLENFLQMTEPSRTATDDKDICRYCAYAMPAVALTLGQENWHILRDTYYNLSQHYQWRVRRTLAFSMHEMAAILGGEHAAADIIPIYQDFTSSEPECVRIGILENLSAFVRVLPPAQRKHLLPNLCTFLTLNDRKLKVEFSFQLAQLLQYFSPADVDEYIKGICFKLLAEQLKYNKHEVFELMCALVHRLGDEGNEGCVIDVCEKLVKEFGLDCVWSRRQAFVLVAGRMLATRSMPLEMYCEYLLPQVIKLASDGVPNVRLAVAEVLTRYLVPNEHFLNCCSREYELVRQVYEQLQRDRDRDVRDFAASPFSAADLNIDLSRTSSSPGLVCGSPDRDRLSEIPDEMPSNNPDIESAQTVSFTIADNEEY</sequence>
<feature type="compositionally biased region" description="Polar residues" evidence="3">
    <location>
        <begin position="1092"/>
        <end position="1108"/>
    </location>
</feature>
<evidence type="ECO:0000313" key="4">
    <source>
        <dbReference type="Proteomes" id="UP000694843"/>
    </source>
</evidence>
<dbReference type="InterPro" id="IPR051023">
    <property type="entry name" value="PP2A_Regulatory_Subunit_A"/>
</dbReference>
<feature type="compositionally biased region" description="Basic and acidic residues" evidence="3">
    <location>
        <begin position="1"/>
        <end position="10"/>
    </location>
</feature>
<dbReference type="InterPro" id="IPR016024">
    <property type="entry name" value="ARM-type_fold"/>
</dbReference>
<evidence type="ECO:0000256" key="2">
    <source>
        <dbReference type="PROSITE-ProRule" id="PRU00103"/>
    </source>
</evidence>
<protein>
    <submittedName>
        <fullName evidence="5">Serine/threonine-protein phosphatase 4 regulatory subunit 1 isoform X1</fullName>
    </submittedName>
</protein>
<dbReference type="InterPro" id="IPR011989">
    <property type="entry name" value="ARM-like"/>
</dbReference>
<proteinExistence type="predicted"/>
<reference evidence="5" key="1">
    <citation type="submission" date="2025-08" db="UniProtKB">
        <authorList>
            <consortium name="RefSeq"/>
        </authorList>
    </citation>
    <scope>IDENTIFICATION</scope>
    <source>
        <tissue evidence="5">Whole organism</tissue>
    </source>
</reference>
<dbReference type="InterPro" id="IPR000357">
    <property type="entry name" value="HEAT"/>
</dbReference>
<dbReference type="Pfam" id="PF02985">
    <property type="entry name" value="HEAT"/>
    <property type="match status" value="2"/>
</dbReference>
<dbReference type="KEGG" id="hazt:108680077"/>
<feature type="compositionally biased region" description="Polar residues" evidence="3">
    <location>
        <begin position="11"/>
        <end position="21"/>
    </location>
</feature>
<dbReference type="GO" id="GO:0005737">
    <property type="term" value="C:cytoplasm"/>
    <property type="evidence" value="ECO:0007669"/>
    <property type="project" value="TreeGrafter"/>
</dbReference>
<evidence type="ECO:0000256" key="3">
    <source>
        <dbReference type="SAM" id="MobiDB-lite"/>
    </source>
</evidence>
<feature type="compositionally biased region" description="Basic and acidic residues" evidence="3">
    <location>
        <begin position="479"/>
        <end position="498"/>
    </location>
</feature>
<feature type="region of interest" description="Disordered" evidence="3">
    <location>
        <begin position="1071"/>
        <end position="1114"/>
    </location>
</feature>
<dbReference type="AlphaFoldDB" id="A0A8B7PDY9"/>